<evidence type="ECO:0000313" key="2">
    <source>
        <dbReference type="EMBL" id="CTQ31668.1"/>
    </source>
</evidence>
<keyword evidence="3" id="KW-1185">Reference proteome</keyword>
<dbReference type="EMBL" id="CXPG01000010">
    <property type="protein sequence ID" value="CTQ31668.1"/>
    <property type="molecule type" value="Genomic_DNA"/>
</dbReference>
<keyword evidence="1" id="KW-0812">Transmembrane</keyword>
<gene>
    <name evidence="2" type="ORF">JAN5088_00426</name>
</gene>
<evidence type="ECO:0000256" key="1">
    <source>
        <dbReference type="SAM" id="Phobius"/>
    </source>
</evidence>
<keyword evidence="1" id="KW-0472">Membrane</keyword>
<dbReference type="STRING" id="282197.SAMN04488517_11920"/>
<dbReference type="RefSeq" id="WP_055681163.1">
    <property type="nucleotide sequence ID" value="NZ_CXPG01000010.1"/>
</dbReference>
<dbReference type="AlphaFoldDB" id="A0A0M6XL74"/>
<evidence type="ECO:0000313" key="3">
    <source>
        <dbReference type="Proteomes" id="UP000048908"/>
    </source>
</evidence>
<accession>A0A0M6XL74</accession>
<dbReference type="Proteomes" id="UP000048908">
    <property type="component" value="Unassembled WGS sequence"/>
</dbReference>
<sequence length="61" mass="6860">MSHDTQPPDRLEQINDRFDRMDARVDRLADSMATMRDLRAAVVLSTIMTTAIAGLVLWVAT</sequence>
<protein>
    <submittedName>
        <fullName evidence="2">Uncharacterized protein</fullName>
    </submittedName>
</protein>
<feature type="transmembrane region" description="Helical" evidence="1">
    <location>
        <begin position="40"/>
        <end position="60"/>
    </location>
</feature>
<proteinExistence type="predicted"/>
<organism evidence="2 3">
    <name type="scientific">Jannaschia rubra</name>
    <dbReference type="NCBI Taxonomy" id="282197"/>
    <lineage>
        <taxon>Bacteria</taxon>
        <taxon>Pseudomonadati</taxon>
        <taxon>Pseudomonadota</taxon>
        <taxon>Alphaproteobacteria</taxon>
        <taxon>Rhodobacterales</taxon>
        <taxon>Roseobacteraceae</taxon>
        <taxon>Jannaschia</taxon>
    </lineage>
</organism>
<keyword evidence="1" id="KW-1133">Transmembrane helix</keyword>
<name>A0A0M6XL74_9RHOB</name>
<reference evidence="2 3" key="1">
    <citation type="submission" date="2015-07" db="EMBL/GenBank/DDBJ databases">
        <authorList>
            <person name="Noorani M."/>
        </authorList>
    </citation>
    <scope>NUCLEOTIDE SEQUENCE [LARGE SCALE GENOMIC DNA]</scope>
    <source>
        <strain evidence="2 3">CECT 5088</strain>
    </source>
</reference>